<evidence type="ECO:0000259" key="5">
    <source>
        <dbReference type="Pfam" id="PF04542"/>
    </source>
</evidence>
<evidence type="ECO:0000256" key="3">
    <source>
        <dbReference type="ARBA" id="ARBA00023082"/>
    </source>
</evidence>
<name>X0U3P5_9ZZZZ</name>
<dbReference type="Pfam" id="PF04542">
    <property type="entry name" value="Sigma70_r2"/>
    <property type="match status" value="1"/>
</dbReference>
<evidence type="ECO:0000256" key="2">
    <source>
        <dbReference type="ARBA" id="ARBA00023015"/>
    </source>
</evidence>
<keyword evidence="3" id="KW-0731">Sigma factor</keyword>
<organism evidence="7">
    <name type="scientific">marine sediment metagenome</name>
    <dbReference type="NCBI Taxonomy" id="412755"/>
    <lineage>
        <taxon>unclassified sequences</taxon>
        <taxon>metagenomes</taxon>
        <taxon>ecological metagenomes</taxon>
    </lineage>
</organism>
<dbReference type="GO" id="GO:0006352">
    <property type="term" value="P:DNA-templated transcription initiation"/>
    <property type="evidence" value="ECO:0007669"/>
    <property type="project" value="InterPro"/>
</dbReference>
<proteinExistence type="inferred from homology"/>
<dbReference type="CDD" id="cd06171">
    <property type="entry name" value="Sigma70_r4"/>
    <property type="match status" value="1"/>
</dbReference>
<dbReference type="InterPro" id="IPR036388">
    <property type="entry name" value="WH-like_DNA-bd_sf"/>
</dbReference>
<sequence length="196" mass="22440">MTQDLIERALAGDQAAARELHDTHYPAVLRLAYMLLHNLQDAEDATQDAFIYAFERLAQYDPERAVFATWLKIIVTSRCRDIQRRHRRARWLSLQALLEAGREPEDESPDHQPDVVLELVGVQQVVWEALKQVPPKSRQALILRYFGGLSYPEMAQALDCAVSTAKSRVTYGLQKLAHMLEQEPSVVMDYRVENVP</sequence>
<evidence type="ECO:0000259" key="6">
    <source>
        <dbReference type="Pfam" id="PF08281"/>
    </source>
</evidence>
<gene>
    <name evidence="7" type="ORF">S01H1_21463</name>
</gene>
<dbReference type="InterPro" id="IPR039425">
    <property type="entry name" value="RNA_pol_sigma-70-like"/>
</dbReference>
<dbReference type="InterPro" id="IPR013324">
    <property type="entry name" value="RNA_pol_sigma_r3/r4-like"/>
</dbReference>
<dbReference type="SUPFAM" id="SSF88659">
    <property type="entry name" value="Sigma3 and sigma4 domains of RNA polymerase sigma factors"/>
    <property type="match status" value="1"/>
</dbReference>
<dbReference type="SUPFAM" id="SSF88946">
    <property type="entry name" value="Sigma2 domain of RNA polymerase sigma factors"/>
    <property type="match status" value="1"/>
</dbReference>
<feature type="domain" description="RNA polymerase sigma-70 region 2" evidence="5">
    <location>
        <begin position="21"/>
        <end position="88"/>
    </location>
</feature>
<dbReference type="InterPro" id="IPR013325">
    <property type="entry name" value="RNA_pol_sigma_r2"/>
</dbReference>
<evidence type="ECO:0000256" key="4">
    <source>
        <dbReference type="ARBA" id="ARBA00023163"/>
    </source>
</evidence>
<protein>
    <recommendedName>
        <fullName evidence="8">HTH luxR-type domain-containing protein</fullName>
    </recommendedName>
</protein>
<dbReference type="InterPro" id="IPR013249">
    <property type="entry name" value="RNA_pol_sigma70_r4_t2"/>
</dbReference>
<reference evidence="7" key="1">
    <citation type="journal article" date="2014" name="Front. Microbiol.">
        <title>High frequency of phylogenetically diverse reductive dehalogenase-homologous genes in deep subseafloor sedimentary metagenomes.</title>
        <authorList>
            <person name="Kawai M."/>
            <person name="Futagami T."/>
            <person name="Toyoda A."/>
            <person name="Takaki Y."/>
            <person name="Nishi S."/>
            <person name="Hori S."/>
            <person name="Arai W."/>
            <person name="Tsubouchi T."/>
            <person name="Morono Y."/>
            <person name="Uchiyama I."/>
            <person name="Ito T."/>
            <person name="Fujiyama A."/>
            <person name="Inagaki F."/>
            <person name="Takami H."/>
        </authorList>
    </citation>
    <scope>NUCLEOTIDE SEQUENCE</scope>
    <source>
        <strain evidence="7">Expedition CK06-06</strain>
    </source>
</reference>
<dbReference type="AlphaFoldDB" id="X0U3P5"/>
<dbReference type="Gene3D" id="1.10.1740.10">
    <property type="match status" value="1"/>
</dbReference>
<dbReference type="PANTHER" id="PTHR43133:SF51">
    <property type="entry name" value="RNA POLYMERASE SIGMA FACTOR"/>
    <property type="match status" value="1"/>
</dbReference>
<feature type="domain" description="RNA polymerase sigma factor 70 region 4 type 2" evidence="6">
    <location>
        <begin position="125"/>
        <end position="176"/>
    </location>
</feature>
<comment type="caution">
    <text evidence="7">The sequence shown here is derived from an EMBL/GenBank/DDBJ whole genome shotgun (WGS) entry which is preliminary data.</text>
</comment>
<evidence type="ECO:0000313" key="7">
    <source>
        <dbReference type="EMBL" id="GAF95007.1"/>
    </source>
</evidence>
<keyword evidence="4" id="KW-0804">Transcription</keyword>
<dbReference type="InterPro" id="IPR007627">
    <property type="entry name" value="RNA_pol_sigma70_r2"/>
</dbReference>
<evidence type="ECO:0008006" key="8">
    <source>
        <dbReference type="Google" id="ProtNLM"/>
    </source>
</evidence>
<dbReference type="Pfam" id="PF08281">
    <property type="entry name" value="Sigma70_r4_2"/>
    <property type="match status" value="1"/>
</dbReference>
<dbReference type="EMBL" id="BARS01011903">
    <property type="protein sequence ID" value="GAF95007.1"/>
    <property type="molecule type" value="Genomic_DNA"/>
</dbReference>
<dbReference type="NCBIfam" id="TIGR02937">
    <property type="entry name" value="sigma70-ECF"/>
    <property type="match status" value="1"/>
</dbReference>
<dbReference type="InterPro" id="IPR014284">
    <property type="entry name" value="RNA_pol_sigma-70_dom"/>
</dbReference>
<dbReference type="GO" id="GO:0016987">
    <property type="term" value="F:sigma factor activity"/>
    <property type="evidence" value="ECO:0007669"/>
    <property type="project" value="UniProtKB-KW"/>
</dbReference>
<dbReference type="Gene3D" id="1.10.10.10">
    <property type="entry name" value="Winged helix-like DNA-binding domain superfamily/Winged helix DNA-binding domain"/>
    <property type="match status" value="1"/>
</dbReference>
<comment type="similarity">
    <text evidence="1">Belongs to the sigma-70 factor family. ECF subfamily.</text>
</comment>
<dbReference type="PANTHER" id="PTHR43133">
    <property type="entry name" value="RNA POLYMERASE ECF-TYPE SIGMA FACTO"/>
    <property type="match status" value="1"/>
</dbReference>
<evidence type="ECO:0000256" key="1">
    <source>
        <dbReference type="ARBA" id="ARBA00010641"/>
    </source>
</evidence>
<keyword evidence="2" id="KW-0805">Transcription regulation</keyword>
<accession>X0U3P5</accession>
<dbReference type="GO" id="GO:0003677">
    <property type="term" value="F:DNA binding"/>
    <property type="evidence" value="ECO:0007669"/>
    <property type="project" value="InterPro"/>
</dbReference>